<accession>A0A8C3A3E7</accession>
<evidence type="ECO:0000313" key="3">
    <source>
        <dbReference type="Ensembl" id="ENSCLMP00005036499.1"/>
    </source>
</evidence>
<protein>
    <submittedName>
        <fullName evidence="3">R3H domain and coiled-coil containing 1</fullName>
    </submittedName>
</protein>
<dbReference type="InterPro" id="IPR039884">
    <property type="entry name" value="R3HC1/R3HCL"/>
</dbReference>
<organism evidence="3 4">
    <name type="scientific">Cyclopterus lumpus</name>
    <name type="common">Lumpsucker</name>
    <dbReference type="NCBI Taxonomy" id="8103"/>
    <lineage>
        <taxon>Eukaryota</taxon>
        <taxon>Metazoa</taxon>
        <taxon>Chordata</taxon>
        <taxon>Craniata</taxon>
        <taxon>Vertebrata</taxon>
        <taxon>Euteleostomi</taxon>
        <taxon>Actinopterygii</taxon>
        <taxon>Neopterygii</taxon>
        <taxon>Teleostei</taxon>
        <taxon>Neoteleostei</taxon>
        <taxon>Acanthomorphata</taxon>
        <taxon>Eupercaria</taxon>
        <taxon>Perciformes</taxon>
        <taxon>Cottioidei</taxon>
        <taxon>Cottales</taxon>
        <taxon>Cyclopteridae</taxon>
        <taxon>Cyclopterus</taxon>
    </lineage>
</organism>
<dbReference type="GeneTree" id="ENSGT00530000063711"/>
<dbReference type="AlphaFoldDB" id="A0A8C3A3E7"/>
<dbReference type="SUPFAM" id="SSF82708">
    <property type="entry name" value="R3H domain"/>
    <property type="match status" value="1"/>
</dbReference>
<proteinExistence type="predicted"/>
<dbReference type="GO" id="GO:0003676">
    <property type="term" value="F:nucleic acid binding"/>
    <property type="evidence" value="ECO:0007669"/>
    <property type="project" value="UniProtKB-UniRule"/>
</dbReference>
<feature type="compositionally biased region" description="Low complexity" evidence="1">
    <location>
        <begin position="193"/>
        <end position="208"/>
    </location>
</feature>
<dbReference type="InterPro" id="IPR001374">
    <property type="entry name" value="R3H_dom"/>
</dbReference>
<dbReference type="InterPro" id="IPR036867">
    <property type="entry name" value="R3H_dom_sf"/>
</dbReference>
<feature type="region of interest" description="Disordered" evidence="1">
    <location>
        <begin position="136"/>
        <end position="253"/>
    </location>
</feature>
<dbReference type="PANTHER" id="PTHR21678">
    <property type="entry name" value="GROWTH INHIBITION AND DIFFERENTIATION RELATED PROTEIN 88"/>
    <property type="match status" value="1"/>
</dbReference>
<evidence type="ECO:0000313" key="4">
    <source>
        <dbReference type="Proteomes" id="UP000694565"/>
    </source>
</evidence>
<dbReference type="PANTHER" id="PTHR21678:SF6">
    <property type="entry name" value="R3H AND COILED-COIL DOMAIN-CONTAINING PROTEIN 1"/>
    <property type="match status" value="1"/>
</dbReference>
<dbReference type="InterPro" id="IPR012677">
    <property type="entry name" value="Nucleotide-bd_a/b_plait_sf"/>
</dbReference>
<dbReference type="SMART" id="SM00393">
    <property type="entry name" value="R3H"/>
    <property type="match status" value="1"/>
</dbReference>
<reference evidence="3" key="2">
    <citation type="submission" date="2025-09" db="UniProtKB">
        <authorList>
            <consortium name="Ensembl"/>
        </authorList>
    </citation>
    <scope>IDENTIFICATION</scope>
</reference>
<sequence length="422" mass="47554">MLTWGEVSNTCTCPQEDPCLSLATLAFPCFDGLYLPKQESVFLHDVKEELEVYLQQSRRQSVLLFPPLPSRLRYLIHRTTEDLPELATFSVGDSWCRRVVVCHAELRYEPFVFSCRAVEEEVGDWEGNDSFCEQPLRNREEMGGGAKTRSSFPSRGRGPKRPDKALYMPRAARERLSFQNSPEPPGDQGGPGPASSSCIGSSRDSCFSPEATEDTSPAATREQLLGAADRGADSSALCPPEENRALPLTPNEAEPLGWQQTVSCFKDMTLEEDEKGKEDVCTDADDIKAHLKEPAAVSIQHVHNDYSVYESEPVRLDKLCHVIEIYDFPHCFKTDDLVDAFTDYRCEPRIEWVDDTHALGVFSTETAGRSPHRTMNMVVFLRRLPEFIQPVKERPRTDSAVARRMVTRALGMQGRGRRGQRY</sequence>
<name>A0A8C3A3E7_CYCLU</name>
<dbReference type="PROSITE" id="PS51061">
    <property type="entry name" value="R3H"/>
    <property type="match status" value="1"/>
</dbReference>
<dbReference type="Ensembl" id="ENSCLMT00005037938.1">
    <property type="protein sequence ID" value="ENSCLMP00005036499.1"/>
    <property type="gene ID" value="ENSCLMG00005017436.1"/>
</dbReference>
<dbReference type="Pfam" id="PF01424">
    <property type="entry name" value="R3H"/>
    <property type="match status" value="1"/>
</dbReference>
<dbReference type="Proteomes" id="UP000694565">
    <property type="component" value="Unplaced"/>
</dbReference>
<reference evidence="3" key="1">
    <citation type="submission" date="2025-08" db="UniProtKB">
        <authorList>
            <consortium name="Ensembl"/>
        </authorList>
    </citation>
    <scope>IDENTIFICATION</scope>
</reference>
<evidence type="ECO:0000259" key="2">
    <source>
        <dbReference type="PROSITE" id="PS51061"/>
    </source>
</evidence>
<feature type="domain" description="R3H" evidence="2">
    <location>
        <begin position="40"/>
        <end position="105"/>
    </location>
</feature>
<keyword evidence="4" id="KW-1185">Reference proteome</keyword>
<evidence type="ECO:0000256" key="1">
    <source>
        <dbReference type="SAM" id="MobiDB-lite"/>
    </source>
</evidence>
<dbReference type="Gene3D" id="3.30.70.330">
    <property type="match status" value="1"/>
</dbReference>
<dbReference type="Gene3D" id="3.30.1370.50">
    <property type="entry name" value="R3H-like domain"/>
    <property type="match status" value="1"/>
</dbReference>